<feature type="domain" description="DUF6160" evidence="2">
    <location>
        <begin position="3"/>
        <end position="85"/>
    </location>
</feature>
<comment type="caution">
    <text evidence="3">The sequence shown here is derived from an EMBL/GenBank/DDBJ whole genome shotgun (WGS) entry which is preliminary data.</text>
</comment>
<dbReference type="EMBL" id="DPXL01000078">
    <property type="protein sequence ID" value="HCM31184.1"/>
    <property type="molecule type" value="Genomic_DNA"/>
</dbReference>
<feature type="chain" id="PRO_5017601639" description="DUF6160 domain-containing protein" evidence="1">
    <location>
        <begin position="23"/>
        <end position="758"/>
    </location>
</feature>
<dbReference type="Proteomes" id="UP000262257">
    <property type="component" value="Unassembled WGS sequence"/>
</dbReference>
<reference evidence="3 4" key="1">
    <citation type="journal article" date="2018" name="Nat. Biotechnol.">
        <title>A standardized bacterial taxonomy based on genome phylogeny substantially revises the tree of life.</title>
        <authorList>
            <person name="Parks D.H."/>
            <person name="Chuvochina M."/>
            <person name="Waite D.W."/>
            <person name="Rinke C."/>
            <person name="Skarshewski A."/>
            <person name="Chaumeil P.A."/>
            <person name="Hugenholtz P."/>
        </authorList>
    </citation>
    <scope>NUCLEOTIDE SEQUENCE [LARGE SCALE GENOMIC DNA]</scope>
    <source>
        <strain evidence="3">UBA10045</strain>
    </source>
</reference>
<dbReference type="Pfam" id="PF19657">
    <property type="entry name" value="DUF6160"/>
    <property type="match status" value="1"/>
</dbReference>
<feature type="signal peptide" evidence="1">
    <location>
        <begin position="1"/>
        <end position="22"/>
    </location>
</feature>
<gene>
    <name evidence="3" type="ORF">DIC32_06005</name>
</gene>
<dbReference type="AlphaFoldDB" id="A0A3D3G0E4"/>
<keyword evidence="1" id="KW-0732">Signal</keyword>
<proteinExistence type="predicted"/>
<evidence type="ECO:0000256" key="1">
    <source>
        <dbReference type="SAM" id="SignalP"/>
    </source>
</evidence>
<evidence type="ECO:0000259" key="2">
    <source>
        <dbReference type="Pfam" id="PF19657"/>
    </source>
</evidence>
<evidence type="ECO:0000313" key="3">
    <source>
        <dbReference type="EMBL" id="HCM31184.1"/>
    </source>
</evidence>
<evidence type="ECO:0000313" key="4">
    <source>
        <dbReference type="Proteomes" id="UP000262257"/>
    </source>
</evidence>
<organism evidence="3 4">
    <name type="scientific">Acinetobacter radioresistens</name>
    <dbReference type="NCBI Taxonomy" id="40216"/>
    <lineage>
        <taxon>Bacteria</taxon>
        <taxon>Pseudomonadati</taxon>
        <taxon>Pseudomonadota</taxon>
        <taxon>Gammaproteobacteria</taxon>
        <taxon>Moraxellales</taxon>
        <taxon>Moraxellaceae</taxon>
        <taxon>Acinetobacter</taxon>
    </lineage>
</organism>
<accession>A0A3D3G0E4</accession>
<sequence>MRKITKLKWLSVCIFMAQHSYALQQLSDSSLSTVTGQDGISITHEVSKVVIDQANWVDYSNTGKMKLGLHNVRVEGIHQQNIKSTLDVDVGKTERGVGIKIQGSISPFQATVEKLMLICDTSCTNTVAQQNLGSLSLATISPLIFNLETTAGLFNRDEKAHLDFRLQNASIGYGLNGHNLTLKDLNFNISADGYMYIDPTEGIVLATKSKNGATDHVIELGRVSDLTDVHSSRSDATNPGVNLDLRYGSDPANQKNLIRMGASGALTNGKIFLNADQTGLANFNTVNATDLKETTRKAQGYDTKGGLHLGLAAEFTRQGNPLLTANHQATTLELGHTGKGSYAIEFSNLSPLAIRNANSITAYNTQNAYIDLGDIYINAAQTPTLSFIINENMRKVLGETAAELVYNIVPSGTTQNIALLAMRGMDFQAIARKARFISDNSMAALTNQSAEWGIGIPIFNLNTNLALFSKNYSYHGSSKAGLGYNLALSTEGYGIDQKTNTPSTTSLIIVDGARGSHGEEVNYYAGFRNIDAYLKSDGVIGFEDEGIYIKADHLLLAAKAEIAIGQLPGSLYNCPAGVTSCDKKVVPIDNFARKNDVLTSLAFKLDGNGELFIIPGVNPTEGNLDSNFLTLKANFDFSELNTSQKQDPSVLGSYVSLINEDIRPDGTSKTSSININKMQGSVGLESRVYVKQDAVKVDSQIQFNRASTLMSPGQVNTLNTGKIFKAEMAMSPSGSMQKIADLAITGGTMRSTLGITPR</sequence>
<dbReference type="InterPro" id="IPR046158">
    <property type="entry name" value="DUF6160"/>
</dbReference>
<name>A0A3D3G0E4_ACIRA</name>
<protein>
    <recommendedName>
        <fullName evidence="2">DUF6160 domain-containing protein</fullName>
    </recommendedName>
</protein>